<keyword evidence="3" id="KW-1185">Reference proteome</keyword>
<protein>
    <recommendedName>
        <fullName evidence="4">BTB domain-containing protein</fullName>
    </recommendedName>
</protein>
<name>W7LG23_GIBM7</name>
<dbReference type="eggNOG" id="ENOG502R9DY">
    <property type="taxonomic scope" value="Eukaryota"/>
</dbReference>
<feature type="compositionally biased region" description="Polar residues" evidence="1">
    <location>
        <begin position="411"/>
        <end position="426"/>
    </location>
</feature>
<dbReference type="KEGG" id="fvr:FVEG_01107"/>
<dbReference type="InterPro" id="IPR011333">
    <property type="entry name" value="SKP1/BTB/POZ_sf"/>
</dbReference>
<feature type="region of interest" description="Disordered" evidence="1">
    <location>
        <begin position="392"/>
        <end position="431"/>
    </location>
</feature>
<evidence type="ECO:0008006" key="4">
    <source>
        <dbReference type="Google" id="ProtNLM"/>
    </source>
</evidence>
<gene>
    <name evidence="2" type="ORF">FVEG_01107</name>
</gene>
<dbReference type="STRING" id="334819.W7LG23"/>
<evidence type="ECO:0000313" key="2">
    <source>
        <dbReference type="EMBL" id="EWG37521.1"/>
    </source>
</evidence>
<accession>W7LG23</accession>
<reference evidence="2 3" key="1">
    <citation type="journal article" date="2010" name="Nature">
        <title>Comparative genomics reveals mobile pathogenicity chromosomes in Fusarium.</title>
        <authorList>
            <person name="Ma L.J."/>
            <person name="van der Does H.C."/>
            <person name="Borkovich K.A."/>
            <person name="Coleman J.J."/>
            <person name="Daboussi M.J."/>
            <person name="Di Pietro A."/>
            <person name="Dufresne M."/>
            <person name="Freitag M."/>
            <person name="Grabherr M."/>
            <person name="Henrissat B."/>
            <person name="Houterman P.M."/>
            <person name="Kang S."/>
            <person name="Shim W.B."/>
            <person name="Woloshuk C."/>
            <person name="Xie X."/>
            <person name="Xu J.R."/>
            <person name="Antoniw J."/>
            <person name="Baker S.E."/>
            <person name="Bluhm B.H."/>
            <person name="Breakspear A."/>
            <person name="Brown D.W."/>
            <person name="Butchko R.A."/>
            <person name="Chapman S."/>
            <person name="Coulson R."/>
            <person name="Coutinho P.M."/>
            <person name="Danchin E.G."/>
            <person name="Diener A."/>
            <person name="Gale L.R."/>
            <person name="Gardiner D.M."/>
            <person name="Goff S."/>
            <person name="Hammond-Kosack K.E."/>
            <person name="Hilburn K."/>
            <person name="Hua-Van A."/>
            <person name="Jonkers W."/>
            <person name="Kazan K."/>
            <person name="Kodira C.D."/>
            <person name="Koehrsen M."/>
            <person name="Kumar L."/>
            <person name="Lee Y.H."/>
            <person name="Li L."/>
            <person name="Manners J.M."/>
            <person name="Miranda-Saavedra D."/>
            <person name="Mukherjee M."/>
            <person name="Park G."/>
            <person name="Park J."/>
            <person name="Park S.Y."/>
            <person name="Proctor R.H."/>
            <person name="Regev A."/>
            <person name="Ruiz-Roldan M.C."/>
            <person name="Sain D."/>
            <person name="Sakthikumar S."/>
            <person name="Sykes S."/>
            <person name="Schwartz D.C."/>
            <person name="Turgeon B.G."/>
            <person name="Wapinski I."/>
            <person name="Yoder O."/>
            <person name="Young S."/>
            <person name="Zeng Q."/>
            <person name="Zhou S."/>
            <person name="Galagan J."/>
            <person name="Cuomo C.A."/>
            <person name="Kistler H.C."/>
            <person name="Rep M."/>
        </authorList>
    </citation>
    <scope>NUCLEOTIDE SEQUENCE [LARGE SCALE GENOMIC DNA]</scope>
    <source>
        <strain evidence="3">M3125 / FGSC 7600</strain>
    </source>
</reference>
<dbReference type="EMBL" id="CM000578">
    <property type="protein sequence ID" value="EWG37521.1"/>
    <property type="molecule type" value="Genomic_DNA"/>
</dbReference>
<dbReference type="OrthoDB" id="1022638at2759"/>
<dbReference type="VEuPathDB" id="FungiDB:FVEG_01107"/>
<dbReference type="RefSeq" id="XP_018743712.1">
    <property type="nucleotide sequence ID" value="XM_018887896.1"/>
</dbReference>
<dbReference type="AlphaFoldDB" id="W7LG23"/>
<dbReference type="EMBL" id="DS022242">
    <property type="protein sequence ID" value="EWG37521.1"/>
    <property type="molecule type" value="Genomic_DNA"/>
</dbReference>
<evidence type="ECO:0000256" key="1">
    <source>
        <dbReference type="SAM" id="MobiDB-lite"/>
    </source>
</evidence>
<feature type="compositionally biased region" description="Pro residues" evidence="1">
    <location>
        <begin position="140"/>
        <end position="151"/>
    </location>
</feature>
<dbReference type="Gene3D" id="3.30.710.10">
    <property type="entry name" value="Potassium Channel Kv1.1, Chain A"/>
    <property type="match status" value="1"/>
</dbReference>
<sequence length="473" mass="53454">MRLADYRGSWSSWPRGSSELCLRTSFFSSPRYLIILPCATPGDGSSVSNSLLVLFCYQLAGPALSFYIQTDLVLYLFLTPFLLFPFGSRPSLKLSKHSCQLFQETYTTIMVPLFSPSGFGRFKDSHSRLTASASQKSVPSPMPSPSQPSPEPMATVLIGPKQQRFKVNKRLLCATSPFFADRFGDPSSSKSISLWLPRESSSMFGLFVDWVHLGLRFRPHLDEMISNAYDAGLEASQNIHWSLIRLHLFASRLGLYRLQDLAMDSIQDLYLRCDWDVPSGLITFLYTECEDLAAVRLRRWAVAMVAFSFTGGPRLTFHPQESATSEPTRFSDLLEELPEFASDYDIHMEKMRLSGLDIRFKNPQLRIPANRLRNDERAFGFRQCSFHSHRSSVGERRCPHESGSTKHRRVYQSSVKESGPESTGLSAPTRRYRDVVPRPLFSGPVDSDIGEDDDDEISKAIKHVRSISSTLKT</sequence>
<feature type="region of interest" description="Disordered" evidence="1">
    <location>
        <begin position="132"/>
        <end position="152"/>
    </location>
</feature>
<feature type="compositionally biased region" description="Basic and acidic residues" evidence="1">
    <location>
        <begin position="392"/>
        <end position="404"/>
    </location>
</feature>
<organism evidence="2 3">
    <name type="scientific">Gibberella moniliformis (strain M3125 / FGSC 7600)</name>
    <name type="common">Maize ear and stalk rot fungus</name>
    <name type="synonym">Fusarium verticillioides</name>
    <dbReference type="NCBI Taxonomy" id="334819"/>
    <lineage>
        <taxon>Eukaryota</taxon>
        <taxon>Fungi</taxon>
        <taxon>Dikarya</taxon>
        <taxon>Ascomycota</taxon>
        <taxon>Pezizomycotina</taxon>
        <taxon>Sordariomycetes</taxon>
        <taxon>Hypocreomycetidae</taxon>
        <taxon>Hypocreales</taxon>
        <taxon>Nectriaceae</taxon>
        <taxon>Fusarium</taxon>
        <taxon>Fusarium fujikuroi species complex</taxon>
    </lineage>
</organism>
<dbReference type="Proteomes" id="UP000009096">
    <property type="component" value="Chromosome 1"/>
</dbReference>
<dbReference type="GeneID" id="30059427"/>
<evidence type="ECO:0000313" key="3">
    <source>
        <dbReference type="Proteomes" id="UP000009096"/>
    </source>
</evidence>
<proteinExistence type="predicted"/>
<dbReference type="SUPFAM" id="SSF54695">
    <property type="entry name" value="POZ domain"/>
    <property type="match status" value="1"/>
</dbReference>